<feature type="non-terminal residue" evidence="1">
    <location>
        <position position="1"/>
    </location>
</feature>
<organism evidence="1">
    <name type="scientific">Acinetobacter baumannii</name>
    <dbReference type="NCBI Taxonomy" id="470"/>
    <lineage>
        <taxon>Bacteria</taxon>
        <taxon>Pseudomonadati</taxon>
        <taxon>Pseudomonadota</taxon>
        <taxon>Gammaproteobacteria</taxon>
        <taxon>Moraxellales</taxon>
        <taxon>Moraxellaceae</taxon>
        <taxon>Acinetobacter</taxon>
        <taxon>Acinetobacter calcoaceticus/baumannii complex</taxon>
    </lineage>
</organism>
<dbReference type="EMBL" id="VMAF01000528">
    <property type="protein sequence ID" value="MDR8433612.1"/>
    <property type="molecule type" value="Genomic_DNA"/>
</dbReference>
<gene>
    <name evidence="1" type="ORF">FPK63_21495</name>
</gene>
<name>A0ABD5DTR8_ACIBA</name>
<feature type="non-terminal residue" evidence="1">
    <location>
        <position position="107"/>
    </location>
</feature>
<protein>
    <recommendedName>
        <fullName evidence="2">D-alanyl-D-alanine carboxypeptidase</fullName>
    </recommendedName>
</protein>
<reference evidence="1" key="1">
    <citation type="submission" date="2019-07" db="EMBL/GenBank/DDBJ databases">
        <title>Biological characteristics of mucoid Acinetobacter baumannii from a general hospital in China.</title>
        <authorList>
            <person name="Hua X."/>
            <person name="Yu Y."/>
        </authorList>
    </citation>
    <scope>NUCLEOTIDE SEQUENCE</scope>
    <source>
        <strain evidence="1">N8</strain>
    </source>
</reference>
<evidence type="ECO:0000313" key="1">
    <source>
        <dbReference type="EMBL" id="MDR8433612.1"/>
    </source>
</evidence>
<proteinExistence type="predicted"/>
<dbReference type="AlphaFoldDB" id="A0ABD5DTR8"/>
<accession>A0ABD5DTR8</accession>
<sequence>LHTIWNNALIQLGIDTENARRNLRDLANYKGEVLKIPVKGVTAEEGGGFTSTPATRELGKKITKLLEKRELVQKGKGFLTNALDGGKKQLKESDDMLAGYRRGMKLG</sequence>
<comment type="caution">
    <text evidence="1">The sequence shown here is derived from an EMBL/GenBank/DDBJ whole genome shotgun (WGS) entry which is preliminary data.</text>
</comment>
<evidence type="ECO:0008006" key="2">
    <source>
        <dbReference type="Google" id="ProtNLM"/>
    </source>
</evidence>